<protein>
    <submittedName>
        <fullName evidence="2">Uncharacterized protein</fullName>
    </submittedName>
</protein>
<name>A0A1U8IHK3_GOSHI</name>
<dbReference type="RefSeq" id="XP_016675838.1">
    <property type="nucleotide sequence ID" value="XM_016820349.2"/>
</dbReference>
<dbReference type="KEGG" id="ghi:107895117"/>
<proteinExistence type="predicted"/>
<reference evidence="2" key="2">
    <citation type="submission" date="2025-08" db="UniProtKB">
        <authorList>
            <consortium name="RefSeq"/>
        </authorList>
    </citation>
    <scope>IDENTIFICATION</scope>
</reference>
<dbReference type="AlphaFoldDB" id="A0A1U8IHK3"/>
<dbReference type="Proteomes" id="UP000818029">
    <property type="component" value="Chromosome A08"/>
</dbReference>
<evidence type="ECO:0000313" key="1">
    <source>
        <dbReference type="Proteomes" id="UP000818029"/>
    </source>
</evidence>
<keyword evidence="1" id="KW-1185">Reference proteome</keyword>
<dbReference type="GeneID" id="107895117"/>
<reference evidence="1" key="1">
    <citation type="journal article" date="2020" name="Nat. Genet.">
        <title>Genomic diversifications of five Gossypium allopolyploid species and their impact on cotton improvement.</title>
        <authorList>
            <person name="Chen Z.J."/>
            <person name="Sreedasyam A."/>
            <person name="Ando A."/>
            <person name="Song Q."/>
            <person name="De Santiago L.M."/>
            <person name="Hulse-Kemp A.M."/>
            <person name="Ding M."/>
            <person name="Ye W."/>
            <person name="Kirkbride R.C."/>
            <person name="Jenkins J."/>
            <person name="Plott C."/>
            <person name="Lovell J."/>
            <person name="Lin Y.M."/>
            <person name="Vaughn R."/>
            <person name="Liu B."/>
            <person name="Simpson S."/>
            <person name="Scheffler B.E."/>
            <person name="Wen L."/>
            <person name="Saski C.A."/>
            <person name="Grover C.E."/>
            <person name="Hu G."/>
            <person name="Conover J.L."/>
            <person name="Carlson J.W."/>
            <person name="Shu S."/>
            <person name="Boston L.B."/>
            <person name="Williams M."/>
            <person name="Peterson D.G."/>
            <person name="McGee K."/>
            <person name="Jones D.C."/>
            <person name="Wendel J.F."/>
            <person name="Stelly D.M."/>
            <person name="Grimwood J."/>
            <person name="Schmutz J."/>
        </authorList>
    </citation>
    <scope>NUCLEOTIDE SEQUENCE [LARGE SCALE GENOMIC DNA]</scope>
    <source>
        <strain evidence="1">cv. TM-1</strain>
    </source>
</reference>
<sequence length="135" mass="14676">MGNDQILPSKAPLEEICISEILGISLASFRGLIYNKSPFQLLSQRSEQRSKADSQGSTEAELYGEKAMEAMRGNPILLLLSYIPETSGLGSIGLPQIAKKKGYCCGIDQLVLDWTFSGLFSVSTLGSKILQMDLD</sequence>
<evidence type="ECO:0000313" key="2">
    <source>
        <dbReference type="RefSeq" id="XP_016675838.1"/>
    </source>
</evidence>
<gene>
    <name evidence="2" type="primary">LOC107895117</name>
</gene>
<accession>A0A1U8IHK3</accession>
<organism evidence="1 2">
    <name type="scientific">Gossypium hirsutum</name>
    <name type="common">Upland cotton</name>
    <name type="synonym">Gossypium mexicanum</name>
    <dbReference type="NCBI Taxonomy" id="3635"/>
    <lineage>
        <taxon>Eukaryota</taxon>
        <taxon>Viridiplantae</taxon>
        <taxon>Streptophyta</taxon>
        <taxon>Embryophyta</taxon>
        <taxon>Tracheophyta</taxon>
        <taxon>Spermatophyta</taxon>
        <taxon>Magnoliopsida</taxon>
        <taxon>eudicotyledons</taxon>
        <taxon>Gunneridae</taxon>
        <taxon>Pentapetalae</taxon>
        <taxon>rosids</taxon>
        <taxon>malvids</taxon>
        <taxon>Malvales</taxon>
        <taxon>Malvaceae</taxon>
        <taxon>Malvoideae</taxon>
        <taxon>Gossypium</taxon>
    </lineage>
</organism>
<dbReference type="PaxDb" id="3635-A0A1U8IHK3"/>
<dbReference type="OrthoDB" id="10507604at2759"/>